<proteinExistence type="predicted"/>
<keyword evidence="2" id="KW-1185">Reference proteome</keyword>
<dbReference type="RefSeq" id="WP_193910815.1">
    <property type="nucleotide sequence ID" value="NZ_JADEXG010000063.1"/>
</dbReference>
<organism evidence="1 2">
    <name type="scientific">Vasconcelosia minhoensis LEGE 07310</name>
    <dbReference type="NCBI Taxonomy" id="915328"/>
    <lineage>
        <taxon>Bacteria</taxon>
        <taxon>Bacillati</taxon>
        <taxon>Cyanobacteriota</taxon>
        <taxon>Cyanophyceae</taxon>
        <taxon>Nodosilineales</taxon>
        <taxon>Cymatolegaceae</taxon>
        <taxon>Vasconcelosia</taxon>
        <taxon>Vasconcelosia minhoensis</taxon>
    </lineage>
</organism>
<sequence>MQFEHSNFVFSEIDIEQVKELIECAIADGDLFTKAEIEALSAIYFGQTKPDRENSVERPLQSSLIKGVPPYGKFLNTKPPNLEVQGI</sequence>
<accession>A0A8J7AIC9</accession>
<gene>
    <name evidence="1" type="ORF">IQ241_20510</name>
</gene>
<evidence type="ECO:0000313" key="1">
    <source>
        <dbReference type="EMBL" id="MBE9079646.1"/>
    </source>
</evidence>
<dbReference type="Proteomes" id="UP000636505">
    <property type="component" value="Unassembled WGS sequence"/>
</dbReference>
<dbReference type="AlphaFoldDB" id="A0A8J7AIC9"/>
<protein>
    <submittedName>
        <fullName evidence="1">Uncharacterized protein</fullName>
    </submittedName>
</protein>
<evidence type="ECO:0000313" key="2">
    <source>
        <dbReference type="Proteomes" id="UP000636505"/>
    </source>
</evidence>
<name>A0A8J7AIC9_9CYAN</name>
<reference evidence="1" key="1">
    <citation type="submission" date="2020-10" db="EMBL/GenBank/DDBJ databases">
        <authorList>
            <person name="Castelo-Branco R."/>
            <person name="Eusebio N."/>
            <person name="Adriana R."/>
            <person name="Vieira A."/>
            <person name="Brugerolle De Fraissinette N."/>
            <person name="Rezende De Castro R."/>
            <person name="Schneider M.P."/>
            <person name="Vasconcelos V."/>
            <person name="Leao P.N."/>
        </authorList>
    </citation>
    <scope>NUCLEOTIDE SEQUENCE</scope>
    <source>
        <strain evidence="1">LEGE 07310</strain>
    </source>
</reference>
<dbReference type="EMBL" id="JADEXG010000063">
    <property type="protein sequence ID" value="MBE9079646.1"/>
    <property type="molecule type" value="Genomic_DNA"/>
</dbReference>
<comment type="caution">
    <text evidence="1">The sequence shown here is derived from an EMBL/GenBank/DDBJ whole genome shotgun (WGS) entry which is preliminary data.</text>
</comment>